<feature type="transmembrane region" description="Helical" evidence="10">
    <location>
        <begin position="102"/>
        <end position="120"/>
    </location>
</feature>
<dbReference type="PANTHER" id="PTHR46997">
    <property type="entry name" value="LOW AFFINITY TRYPTOPHAN PERMEASE-RELATED"/>
    <property type="match status" value="1"/>
</dbReference>
<evidence type="ECO:0000256" key="8">
    <source>
        <dbReference type="ARBA" id="ARBA00023136"/>
    </source>
</evidence>
<keyword evidence="3" id="KW-1003">Cell membrane</keyword>
<dbReference type="Gene3D" id="1.20.1740.10">
    <property type="entry name" value="Amino acid/polyamine transporter I"/>
    <property type="match status" value="1"/>
</dbReference>
<feature type="transmembrane region" description="Helical" evidence="10">
    <location>
        <begin position="140"/>
        <end position="159"/>
    </location>
</feature>
<dbReference type="EMBL" id="FOSK01000004">
    <property type="protein sequence ID" value="SFK37212.1"/>
    <property type="molecule type" value="Genomic_DNA"/>
</dbReference>
<sequence length="427" mass="45189">MTIASDQVPAAETAEPKPTKKSQGTILGASVIAAGTAVGAGMFSLPVANSGVWFSVCLVLMIVVGYIMHTASLYIMEITLHFPEGSNYDSLAKGTIGNVGRVVNGLSVAFLCYVLTYAYISGGSSIITYSLSIFGDVNMSSGVASLIFAVVLLSIVMMGTRAVDRVNTVLIGGMIITFMISLSSLIGNSSTTNLFPEISLGDRMPYAFYTISFLVASFGLQITVPTVTNYLGLDAKRTSKALLIAIFLAGFFYFLWMFAVFGNISRDDFPAIIAEGGNIGNIIGALSKSGISANISVILQIFGNMAVATSFLGVSLSLYDYISDLFKFDTSTVAGKAKTVGIAFVPTIILAILYPHGFIAAIGYAGVVLVIFSLLAPIVMVRICRERNPDMYQVPGGNARQAMVFGFGILVFIITAFELTGNLPIFG</sequence>
<evidence type="ECO:0000313" key="12">
    <source>
        <dbReference type="Proteomes" id="UP000199598"/>
    </source>
</evidence>
<feature type="transmembrane region" description="Helical" evidence="10">
    <location>
        <begin position="362"/>
        <end position="381"/>
    </location>
</feature>
<keyword evidence="4" id="KW-0997">Cell inner membrane</keyword>
<proteinExistence type="predicted"/>
<dbReference type="InterPro" id="IPR018227">
    <property type="entry name" value="Amino_acid_transport_2"/>
</dbReference>
<dbReference type="InterPro" id="IPR013059">
    <property type="entry name" value="Trp_tyr_transpt"/>
</dbReference>
<comment type="subcellular location">
    <subcellularLocation>
        <location evidence="1">Cell inner membrane</location>
        <topology evidence="1">Multi-pass membrane protein</topology>
    </subcellularLocation>
</comment>
<evidence type="ECO:0000256" key="1">
    <source>
        <dbReference type="ARBA" id="ARBA00004429"/>
    </source>
</evidence>
<keyword evidence="5 10" id="KW-0812">Transmembrane</keyword>
<organism evidence="11 12">
    <name type="scientific">Pseudovibrio ascidiaceicola</name>
    <dbReference type="NCBI Taxonomy" id="285279"/>
    <lineage>
        <taxon>Bacteria</taxon>
        <taxon>Pseudomonadati</taxon>
        <taxon>Pseudomonadota</taxon>
        <taxon>Alphaproteobacteria</taxon>
        <taxon>Hyphomicrobiales</taxon>
        <taxon>Stappiaceae</taxon>
        <taxon>Pseudovibrio</taxon>
    </lineage>
</organism>
<gene>
    <name evidence="11" type="ORF">SAMN04488518_104325</name>
</gene>
<keyword evidence="8 10" id="KW-0472">Membrane</keyword>
<dbReference type="RefSeq" id="WP_093518989.1">
    <property type="nucleotide sequence ID" value="NZ_FOSK01000004.1"/>
</dbReference>
<keyword evidence="6" id="KW-0029">Amino-acid transport</keyword>
<accession>A0A1I3YZE0</accession>
<evidence type="ECO:0000256" key="6">
    <source>
        <dbReference type="ARBA" id="ARBA00022970"/>
    </source>
</evidence>
<reference evidence="11 12" key="1">
    <citation type="submission" date="2016-10" db="EMBL/GenBank/DDBJ databases">
        <authorList>
            <person name="Varghese N."/>
            <person name="Submissions S."/>
        </authorList>
    </citation>
    <scope>NUCLEOTIDE SEQUENCE [LARGE SCALE GENOMIC DNA]</scope>
    <source>
        <strain evidence="11 12">DSM 16392</strain>
    </source>
</reference>
<evidence type="ECO:0000256" key="2">
    <source>
        <dbReference type="ARBA" id="ARBA00022448"/>
    </source>
</evidence>
<feature type="region of interest" description="Disordered" evidence="9">
    <location>
        <begin position="1"/>
        <end position="22"/>
    </location>
</feature>
<evidence type="ECO:0000256" key="10">
    <source>
        <dbReference type="SAM" id="Phobius"/>
    </source>
</evidence>
<feature type="transmembrane region" description="Helical" evidence="10">
    <location>
        <begin position="339"/>
        <end position="356"/>
    </location>
</feature>
<evidence type="ECO:0000256" key="9">
    <source>
        <dbReference type="SAM" id="MobiDB-lite"/>
    </source>
</evidence>
<keyword evidence="7 10" id="KW-1133">Transmembrane helix</keyword>
<feature type="transmembrane region" description="Helical" evidence="10">
    <location>
        <begin position="242"/>
        <end position="261"/>
    </location>
</feature>
<feature type="transmembrane region" description="Helical" evidence="10">
    <location>
        <begin position="297"/>
        <end position="319"/>
    </location>
</feature>
<comment type="caution">
    <text evidence="11">The sequence shown here is derived from an EMBL/GenBank/DDBJ whole genome shotgun (WGS) entry which is preliminary data.</text>
</comment>
<name>A0A1I3YZE0_9HYPH</name>
<protein>
    <submittedName>
        <fullName evidence="11">Tryptophan-specific transport protein</fullName>
    </submittedName>
</protein>
<evidence type="ECO:0000256" key="4">
    <source>
        <dbReference type="ARBA" id="ARBA00022519"/>
    </source>
</evidence>
<dbReference type="Pfam" id="PF03222">
    <property type="entry name" value="Trp_Tyr_perm"/>
    <property type="match status" value="1"/>
</dbReference>
<evidence type="ECO:0000256" key="7">
    <source>
        <dbReference type="ARBA" id="ARBA00022989"/>
    </source>
</evidence>
<dbReference type="PRINTS" id="PR00166">
    <property type="entry name" value="AROAAPRMEASE"/>
</dbReference>
<feature type="transmembrane region" description="Helical" evidence="10">
    <location>
        <begin position="51"/>
        <end position="68"/>
    </location>
</feature>
<keyword evidence="12" id="KW-1185">Reference proteome</keyword>
<feature type="transmembrane region" description="Helical" evidence="10">
    <location>
        <begin position="206"/>
        <end position="230"/>
    </location>
</feature>
<evidence type="ECO:0000313" key="11">
    <source>
        <dbReference type="EMBL" id="SFK37212.1"/>
    </source>
</evidence>
<keyword evidence="2" id="KW-0813">Transport</keyword>
<dbReference type="Proteomes" id="UP000199598">
    <property type="component" value="Unassembled WGS sequence"/>
</dbReference>
<dbReference type="PANTHER" id="PTHR46997:SF2">
    <property type="entry name" value="TYROSINE-SPECIFIC TRANSPORT SYSTEM"/>
    <property type="match status" value="1"/>
</dbReference>
<feature type="transmembrane region" description="Helical" evidence="10">
    <location>
        <begin position="402"/>
        <end position="426"/>
    </location>
</feature>
<feature type="transmembrane region" description="Helical" evidence="10">
    <location>
        <begin position="166"/>
        <end position="186"/>
    </location>
</feature>
<evidence type="ECO:0000256" key="5">
    <source>
        <dbReference type="ARBA" id="ARBA00022692"/>
    </source>
</evidence>
<feature type="transmembrane region" description="Helical" evidence="10">
    <location>
        <begin position="26"/>
        <end position="45"/>
    </location>
</feature>
<evidence type="ECO:0000256" key="3">
    <source>
        <dbReference type="ARBA" id="ARBA00022475"/>
    </source>
</evidence>